<proteinExistence type="predicted"/>
<feature type="compositionally biased region" description="Acidic residues" evidence="2">
    <location>
        <begin position="3713"/>
        <end position="3761"/>
    </location>
</feature>
<dbReference type="InterPro" id="IPR000719">
    <property type="entry name" value="Prot_kinase_dom"/>
</dbReference>
<feature type="compositionally biased region" description="Polar residues" evidence="2">
    <location>
        <begin position="2766"/>
        <end position="2777"/>
    </location>
</feature>
<feature type="compositionally biased region" description="Basic residues" evidence="2">
    <location>
        <begin position="1677"/>
        <end position="1693"/>
    </location>
</feature>
<feature type="compositionally biased region" description="Polar residues" evidence="2">
    <location>
        <begin position="419"/>
        <end position="435"/>
    </location>
</feature>
<feature type="region of interest" description="Disordered" evidence="2">
    <location>
        <begin position="1080"/>
        <end position="1269"/>
    </location>
</feature>
<feature type="compositionally biased region" description="Basic and acidic residues" evidence="2">
    <location>
        <begin position="1018"/>
        <end position="1047"/>
    </location>
</feature>
<feature type="region of interest" description="Disordered" evidence="2">
    <location>
        <begin position="2334"/>
        <end position="2354"/>
    </location>
</feature>
<organism evidence="4 5">
    <name type="scientific">Elysia marginata</name>
    <dbReference type="NCBI Taxonomy" id="1093978"/>
    <lineage>
        <taxon>Eukaryota</taxon>
        <taxon>Metazoa</taxon>
        <taxon>Spiralia</taxon>
        <taxon>Lophotrochozoa</taxon>
        <taxon>Mollusca</taxon>
        <taxon>Gastropoda</taxon>
        <taxon>Heterobranchia</taxon>
        <taxon>Euthyneura</taxon>
        <taxon>Panpulmonata</taxon>
        <taxon>Sacoglossa</taxon>
        <taxon>Placobranchoidea</taxon>
        <taxon>Plakobranchidae</taxon>
        <taxon>Elysia</taxon>
    </lineage>
</organism>
<feature type="compositionally biased region" description="Acidic residues" evidence="2">
    <location>
        <begin position="1005"/>
        <end position="1017"/>
    </location>
</feature>
<feature type="compositionally biased region" description="Basic residues" evidence="2">
    <location>
        <begin position="791"/>
        <end position="800"/>
    </location>
</feature>
<evidence type="ECO:0000313" key="5">
    <source>
        <dbReference type="Proteomes" id="UP000762676"/>
    </source>
</evidence>
<feature type="compositionally biased region" description="Polar residues" evidence="2">
    <location>
        <begin position="637"/>
        <end position="665"/>
    </location>
</feature>
<feature type="region of interest" description="Disordered" evidence="2">
    <location>
        <begin position="2056"/>
        <end position="2083"/>
    </location>
</feature>
<dbReference type="SUPFAM" id="SSF56112">
    <property type="entry name" value="Protein kinase-like (PK-like)"/>
    <property type="match status" value="1"/>
</dbReference>
<feature type="region of interest" description="Disordered" evidence="2">
    <location>
        <begin position="193"/>
        <end position="254"/>
    </location>
</feature>
<protein>
    <submittedName>
        <fullName evidence="4">Dual specificity protein kinase shkC-like isoform X1</fullName>
    </submittedName>
</protein>
<keyword evidence="5" id="KW-1185">Reference proteome</keyword>
<feature type="compositionally biased region" description="Polar residues" evidence="2">
    <location>
        <begin position="2246"/>
        <end position="2262"/>
    </location>
</feature>
<evidence type="ECO:0000313" key="4">
    <source>
        <dbReference type="EMBL" id="GFR58321.1"/>
    </source>
</evidence>
<feature type="compositionally biased region" description="Polar residues" evidence="2">
    <location>
        <begin position="2061"/>
        <end position="2076"/>
    </location>
</feature>
<feature type="region of interest" description="Disordered" evidence="2">
    <location>
        <begin position="1953"/>
        <end position="1976"/>
    </location>
</feature>
<feature type="compositionally biased region" description="Basic residues" evidence="2">
    <location>
        <begin position="2930"/>
        <end position="2940"/>
    </location>
</feature>
<feature type="compositionally biased region" description="Basic residues" evidence="2">
    <location>
        <begin position="1207"/>
        <end position="1220"/>
    </location>
</feature>
<feature type="compositionally biased region" description="Low complexity" evidence="2">
    <location>
        <begin position="577"/>
        <end position="598"/>
    </location>
</feature>
<dbReference type="InterPro" id="IPR011009">
    <property type="entry name" value="Kinase-like_dom_sf"/>
</dbReference>
<feature type="region of interest" description="Disordered" evidence="2">
    <location>
        <begin position="3367"/>
        <end position="3389"/>
    </location>
</feature>
<feature type="compositionally biased region" description="Polar residues" evidence="2">
    <location>
        <begin position="358"/>
        <end position="367"/>
    </location>
</feature>
<feature type="region of interest" description="Disordered" evidence="2">
    <location>
        <begin position="106"/>
        <end position="163"/>
    </location>
</feature>
<dbReference type="InterPro" id="IPR017441">
    <property type="entry name" value="Protein_kinase_ATP_BS"/>
</dbReference>
<evidence type="ECO:0000256" key="2">
    <source>
        <dbReference type="SAM" id="MobiDB-lite"/>
    </source>
</evidence>
<accession>A0AAV4ECC4</accession>
<feature type="compositionally biased region" description="Polar residues" evidence="2">
    <location>
        <begin position="1488"/>
        <end position="1513"/>
    </location>
</feature>
<feature type="compositionally biased region" description="Basic and acidic residues" evidence="2">
    <location>
        <begin position="2853"/>
        <end position="2877"/>
    </location>
</feature>
<dbReference type="GO" id="GO:0004672">
    <property type="term" value="F:protein kinase activity"/>
    <property type="evidence" value="ECO:0007669"/>
    <property type="project" value="InterPro"/>
</dbReference>
<feature type="region of interest" description="Disordered" evidence="2">
    <location>
        <begin position="299"/>
        <end position="325"/>
    </location>
</feature>
<feature type="compositionally biased region" description="Polar residues" evidence="2">
    <location>
        <begin position="3694"/>
        <end position="3706"/>
    </location>
</feature>
<dbReference type="GO" id="GO:0005524">
    <property type="term" value="F:ATP binding"/>
    <property type="evidence" value="ECO:0007669"/>
    <property type="project" value="UniProtKB-UniRule"/>
</dbReference>
<feature type="compositionally biased region" description="Polar residues" evidence="2">
    <location>
        <begin position="135"/>
        <end position="144"/>
    </location>
</feature>
<feature type="compositionally biased region" description="Basic residues" evidence="2">
    <location>
        <begin position="765"/>
        <end position="783"/>
    </location>
</feature>
<feature type="compositionally biased region" description="Polar residues" evidence="2">
    <location>
        <begin position="1353"/>
        <end position="1376"/>
    </location>
</feature>
<feature type="compositionally biased region" description="Polar residues" evidence="2">
    <location>
        <begin position="733"/>
        <end position="748"/>
    </location>
</feature>
<feature type="region of interest" description="Disordered" evidence="2">
    <location>
        <begin position="1346"/>
        <end position="1532"/>
    </location>
</feature>
<feature type="compositionally biased region" description="Low complexity" evidence="2">
    <location>
        <begin position="1144"/>
        <end position="1154"/>
    </location>
</feature>
<feature type="region of interest" description="Disordered" evidence="2">
    <location>
        <begin position="2211"/>
        <end position="2262"/>
    </location>
</feature>
<feature type="compositionally biased region" description="Basic and acidic residues" evidence="2">
    <location>
        <begin position="405"/>
        <end position="418"/>
    </location>
</feature>
<feature type="compositionally biased region" description="Polar residues" evidence="2">
    <location>
        <begin position="3671"/>
        <end position="3687"/>
    </location>
</feature>
<feature type="region of interest" description="Disordered" evidence="2">
    <location>
        <begin position="1005"/>
        <end position="1054"/>
    </location>
</feature>
<feature type="compositionally biased region" description="Polar residues" evidence="2">
    <location>
        <begin position="1244"/>
        <end position="1259"/>
    </location>
</feature>
<keyword evidence="1" id="KW-0547">Nucleotide-binding</keyword>
<dbReference type="CDD" id="cd00180">
    <property type="entry name" value="PKc"/>
    <property type="match status" value="1"/>
</dbReference>
<keyword evidence="1" id="KW-0067">ATP-binding</keyword>
<feature type="domain" description="Protein kinase" evidence="3">
    <location>
        <begin position="3880"/>
        <end position="4069"/>
    </location>
</feature>
<feature type="region of interest" description="Disordered" evidence="2">
    <location>
        <begin position="3661"/>
        <end position="3788"/>
    </location>
</feature>
<dbReference type="Pfam" id="PF00069">
    <property type="entry name" value="Pkinase"/>
    <property type="match status" value="1"/>
</dbReference>
<feature type="compositionally biased region" description="Polar residues" evidence="2">
    <location>
        <begin position="492"/>
        <end position="503"/>
    </location>
</feature>
<keyword evidence="4" id="KW-0418">Kinase</keyword>
<feature type="compositionally biased region" description="Polar residues" evidence="2">
    <location>
        <begin position="222"/>
        <end position="236"/>
    </location>
</feature>
<keyword evidence="4" id="KW-0808">Transferase</keyword>
<feature type="compositionally biased region" description="Basic residues" evidence="2">
    <location>
        <begin position="2755"/>
        <end position="2765"/>
    </location>
</feature>
<feature type="compositionally biased region" description="Basic and acidic residues" evidence="2">
    <location>
        <begin position="108"/>
        <end position="125"/>
    </location>
</feature>
<evidence type="ECO:0000256" key="1">
    <source>
        <dbReference type="PROSITE-ProRule" id="PRU10141"/>
    </source>
</evidence>
<feature type="compositionally biased region" description="Basic and acidic residues" evidence="2">
    <location>
        <begin position="1168"/>
        <end position="1182"/>
    </location>
</feature>
<name>A0AAV4ECC4_9GAST</name>
<feature type="compositionally biased region" description="Basic and acidic residues" evidence="2">
    <location>
        <begin position="3762"/>
        <end position="3771"/>
    </location>
</feature>
<dbReference type="PROSITE" id="PS00107">
    <property type="entry name" value="PROTEIN_KINASE_ATP"/>
    <property type="match status" value="1"/>
</dbReference>
<dbReference type="Gene3D" id="1.10.510.10">
    <property type="entry name" value="Transferase(Phosphotransferase) domain 1"/>
    <property type="match status" value="1"/>
</dbReference>
<feature type="region of interest" description="Disordered" evidence="2">
    <location>
        <begin position="942"/>
        <end position="990"/>
    </location>
</feature>
<feature type="region of interest" description="Disordered" evidence="2">
    <location>
        <begin position="356"/>
        <end position="856"/>
    </location>
</feature>
<sequence length="4069" mass="452691">MSYGNSGRRKHSQTGEHIHLDLGRQCEGKINEGSQKDFDIYLDPDLPFSVRSDLDLGSSPLPNHPKYEGGMKKPLDLYEFEFEKNNSSINEFDDLKTTNTKRCLLRLHPTDGGDEETAHTSEGRLGRRRSRSSLAQFSQPNGEGSSWDKDGQLLGANQRSTQPGFHNILKVPAVDLMSNNEVNMQAWTKTNRFRVKSPKPPEGAWQPELEEEPDWQLEPPNSRLSRLVSSRPNSSPKMRPSSEPPRLRLSSNHHGYLDKFKPADELKHHLWKMPVETAYTLESRRSSLSYDPVPSVNANVETNEDTRNVAARKKRKSSPKDKKTNGIYNAEKLTTKHIKTKAAVENHEILRTGKEVENYQNTKNSGDTPCVPGYVPLKRDNMPFKRNSKTFQEIRASNPALNSEETQHKRGNGYEDKANLTNTPQPCQKSYSPSLSREKSPFKRSSSPSPPIKKSEVLKPSFSPKAKRSSDRKSPKTGKTTSTTKEKKIKTNQRTPTKSSNSDFGAFPGDPTSECYPGYSPPSQKASRSPSKSSVKPLKSPNKKGKTQTKEKSPNSRPKSPSTKKAHSTRSATKNNRSVSPCPRSRSRSRQASPVSSQTRCPPTYPPPCDSSNRLVSNRLHQPQVPVYDLQRAIAKSPSNSSLKKSRRTQSPPVSSIKSNASLRSGNGGVRKEPSWGSLADTMPMQPSFLPTFYDDIRASPPSPRMNSASMSQVVKHSSGPWQNDYPKMDSPPSMTNNAPQGTFSNLSMGHPMSGIPQKSPSRNTKTKSGSHKSGKRGKRNKKDKNENKQHRTKSGKKRSSKAERSGAQSYAGSERCVPPYNPCINVSPRSEKADSQPRPKQVEPKKESPTTPKGHVVKSRLGALCRKCKEFSPKAKVNIRWPGPCRRRCGQSMPRLGMFSRIGEAFGSQLRTIASNRFAFPGFTPLYISDAGPEEWFHYPEVGEAGESGPSSRTPSRVPSSRPASEKPSAKASGSRARPSGFSSGSAGMVTADEGEISLSQQEGELEAGGDLEGSDSGERDDKDGSQAELSEERLSDRKESKRGLEELQETEAQCYRMRATVRSNKEVVEVNLEECNGVMCRSKRSCHGQRQDGNRRTRVGHRRNNSKDSQGSSRGIRRDGSGGGTGGGSRRASSNGRGGSGSKKQSSTGKGPSPKESPRQQSPSLQKRETDYKLGDSEQHKTRRKRHASPSSLEDDSSVTEERYKRKKGDRTKQHGKQNIKVVAESKSPKRSRQTRKEASASEGSGTYSITNENTETPIKGNKEEREGRCRRIVVSSDNEQNVKVRCVSSDSDKDCKLVSTCRSRRYRGTRKHDHDEKISESDEIQCKEFMCGEKSLVKVCTASPHDSSRARNQPVESSNYDDSANWSGSNIQTSKKHRQLRSSEMYPENKKSPIRQLPISEVSSGMLDRESRGLPTHRSPSDSLVHRKASCENERKARAAPRQRTVCSDGSPVDPNDYKHKQNYRSPLHTRHTAGDEVSPRNLKTKQSSSYVTTPASRSTSRGITPSYPTDSEGHREYSNSYDSGSDRDNHLAKVIKGRMKFLSLDDGSMSGDMKYAPSKTTSVGITNGTVKMSASPKNMKIIRCDVDGTLKRSAEDGFHASLRTSAESFAVEDEDFFVSRPNPDPTSIARYERDSKYIRMRQQRLERLERSMDASDPDSIDFVPKSQYLNRVSRRKRSQGRLISPRRRNGNVTSHLARGEKSGGDTGQPELLDQFSRIITPEQALRLAEARNVVTTDSDASGLLSEIYKKPLISHRNNSQNNDGDITLRENRACKPPSNVCPPGKMEHQSRVLRSQGDIRCISDDRFLTPPSINWEDSLARARHGDNPEDFVKATVPSHYQTNNSSAHSPVRTVGGLTERNKVFRNDVFADKNFQENFENTQTENSQESYKSACASQNDKTLKNRYKFKYRSPIAKADIKADRKEFSSCEFSSSRNHVREPGFTWYSDISQSSDKPHAAASPGSKQSLHRSKCITEESEYPATTVLSPTVKRESPARYSSPKGEKVFLSTKVNNLGSDSGIHRSVAESGFAEEDISIPGRSLNMAYTDGVPLENRDINQSSNTDDASATNPGLTGDPSAQIGAIDTLRLSSPHQLESFSRRAVPVESLSSCNAGSPAVRQYGHLGHPLRSNHSSRLAASVTRPKKYFADSESEWSITSDEDHLIQMAKSLPAIFPHRLAEDRIYEKIRRNSMRALIYAASISNLSSNKTSQSKAADGDGPLRSMHKTQKVKSSPDLDYQPKLYSSQKKGFNNNQNSVSLKSEKKIPGYGEVKSAAKECTCEELTEIPKSSQKEFVNSSTSCHLLPVSPSQFFSKQADTLKNTKSSLMATMTSSVDRSDTEPSPIRGFPKAKPIEEPVSRLANQAFLQSVKGPSQSDVMKLCTEDGEEFWILSAEAMKRLNVFPSGYSRICDTSNSDDNREYGSNVKPCSLSSNSLCLGDGLHQRQEEQGLEPSPPVYDEELDNDANQNKSLKEVRSQESHMRSSKTLETKSYRSNTASCPKSDPESCGLWSASKPCYFLDHEDCFNVPAADRNNTSPHWDSTATGKLPELSSSFELKHVPPDSKTKLVKVQKSSKKKGKKCNASCGTNVNFSHISNIDSVSKHDLTNTSKVAEEVDQRVLRTEPKSSSVDPHVLKRKKNRRRYFSSVDPPCFDTESNCPTEDKSSCDNHRQGIPNVDESVGKRDRGDQIGTDLDQAILNHLKVCCGLEGNKILRNSKNISNIERCDIDCEKNKTKRFTSLEPNIRADHGKTRSSAKRHARSISKSSKSTQTNDTLSLVSSATLSSEEDCESLADTIFDKPSVVVVSLSSKGGGHSPIRAIDNFMPKHHKSVLLEWLKTVVPNSLLPSSADKDGQCVEREEGIKRKRGSSEPRKSHTTLSRSHRRAASASRADRFQDNSSNALTTTDLSIGDTSPLSQLMHNSPQTKVKRHRKKKKSRSSENAVSKEYGRTEQLGDPLPALETSISPLSSPKECLGQVKNKKKMKSSMKMNHSGSPQKPELSKAFESPEPTQRRKEKSCCASQKRTHKDREARSRCGNADFSSNHSEELCVSSENETSEEGDHNMSQSLCPAKTSSRETDSSFLSNLNLNALRERFDKLVADLDNVYNRDGNDTKPQVSLAKPYDMFLEMSMRDDFKNLGLKYIPSSSGEGETAPTFFRRREPAMSFNSEFLRDFNFDTVLEPVSREEGLMRQYSHGLSDRRFSGYSYLGAPMATNRVFSDFSGGLRYRRTNFPSARSSSLEAVTDAYPSGHFAGATRFLDASMDETNNKHVYTPDALNDTFSFGNNNDISRVEAFRGASGYSNFRDLSAFIDEGAVSNREILQSNWNENANNGDHGGHNDDSSSKSSTDEDFLEFEMEDRASGAEMPHTGFRKLSTGVDASSESLPNLRSKKIFPSACEEMVADSRLSYTGQAVPRENLFGFLSGAVQETNCMCPTCGCLSNNHQSSRKPELFSRVPLLVTRNINGSGNMASKDHYTRVNIGAATGGKVGDMVAKDVGGGNNRASDEEFVSAIEHLSSTVRNCNNMMPRHIWQECQEMDDTCNHQQDSSFYMGDGPGGLAGFCRIGRDDCLMHIDNERTGLNKLFRGQHSDPDILSSEQARRQPWQIGGLAANVAAPLHLDTGVQSRLFNAGPNMCRSQVSRCRRNGMTQWYQDRSNMETASEGRLIQQSTCNSSEISQSNITAKERESGISSSECSGQNHMCNKHGEIDEEEDEEDEDHEEYEETMEEDDDDEADEESGEDDEDDADDDDEEDGNEDENHNKEVIRHRMPRDLGQPDGNLDTLHLTKHFSETGKQAGDMNIERKVATITNGRFTAGDPAGRQERLADYGTDDIKLEQKCSSDSPRNSIRQKKFSLEQIKVPAIEKERVRFACDESGDWAEIGRGSYGCVYLGLLDGSIEVAIKDFYEASSWELVIHEARMLMYLQDTGITPRLYGLRRRFDVSKQPSEYCIIMEYFGDGRTLFNVMSDKIPLRTDEWLDIVGQLVAGLRLIHRKGVLINDLKADNILVDLTKGRKVIRYIDVGMATYKQGLTFQLPEDQMNRYNFLAPEVREGGRTTTRSDIYR</sequence>
<feature type="compositionally biased region" description="Low complexity" evidence="2">
    <location>
        <begin position="521"/>
        <end position="540"/>
    </location>
</feature>
<reference evidence="4 5" key="1">
    <citation type="journal article" date="2021" name="Elife">
        <title>Chloroplast acquisition without the gene transfer in kleptoplastic sea slugs, Plakobranchus ocellatus.</title>
        <authorList>
            <person name="Maeda T."/>
            <person name="Takahashi S."/>
            <person name="Yoshida T."/>
            <person name="Shimamura S."/>
            <person name="Takaki Y."/>
            <person name="Nagai Y."/>
            <person name="Toyoda A."/>
            <person name="Suzuki Y."/>
            <person name="Arimoto A."/>
            <person name="Ishii H."/>
            <person name="Satoh N."/>
            <person name="Nishiyama T."/>
            <person name="Hasebe M."/>
            <person name="Maruyama T."/>
            <person name="Minagawa J."/>
            <person name="Obokata J."/>
            <person name="Shigenobu S."/>
        </authorList>
    </citation>
    <scope>NUCLEOTIDE SEQUENCE [LARGE SCALE GENOMIC DNA]</scope>
</reference>
<feature type="region of interest" description="Disordered" evidence="2">
    <location>
        <begin position="3330"/>
        <end position="3355"/>
    </location>
</feature>
<gene>
    <name evidence="4" type="ORF">ElyMa_005357600</name>
</gene>
<feature type="compositionally biased region" description="Polar residues" evidence="2">
    <location>
        <begin position="705"/>
        <end position="722"/>
    </location>
</feature>
<feature type="compositionally biased region" description="Basic and acidic residues" evidence="2">
    <location>
        <begin position="2664"/>
        <end position="2674"/>
    </location>
</feature>
<feature type="compositionally biased region" description="Polar residues" evidence="2">
    <location>
        <begin position="2900"/>
        <end position="2929"/>
    </location>
</feature>
<dbReference type="SMART" id="SM00220">
    <property type="entry name" value="S_TKc"/>
    <property type="match status" value="1"/>
</dbReference>
<feature type="binding site" evidence="1">
    <location>
        <position position="3908"/>
    </location>
    <ligand>
        <name>ATP</name>
        <dbReference type="ChEBI" id="CHEBI:30616"/>
    </ligand>
</feature>
<feature type="compositionally biased region" description="Low complexity" evidence="2">
    <location>
        <begin position="949"/>
        <end position="964"/>
    </location>
</feature>
<feature type="region of interest" description="Disordered" evidence="2">
    <location>
        <begin position="2744"/>
        <end position="2779"/>
    </location>
</feature>
<feature type="region of interest" description="Disordered" evidence="2">
    <location>
        <begin position="2850"/>
        <end position="3081"/>
    </location>
</feature>
<feature type="region of interest" description="Disordered" evidence="2">
    <location>
        <begin position="2475"/>
        <end position="2508"/>
    </location>
</feature>
<feature type="compositionally biased region" description="Polar residues" evidence="2">
    <location>
        <begin position="610"/>
        <end position="621"/>
    </location>
</feature>
<feature type="region of interest" description="Disordered" evidence="2">
    <location>
        <begin position="1677"/>
        <end position="1713"/>
    </location>
</feature>
<comment type="caution">
    <text evidence="4">The sequence shown here is derived from an EMBL/GenBank/DDBJ whole genome shotgun (WGS) entry which is preliminary data.</text>
</comment>
<feature type="compositionally biased region" description="Basic and acidic residues" evidence="2">
    <location>
        <begin position="830"/>
        <end position="849"/>
    </location>
</feature>
<dbReference type="Proteomes" id="UP000762676">
    <property type="component" value="Unassembled WGS sequence"/>
</dbReference>
<feature type="region of interest" description="Disordered" evidence="2">
    <location>
        <begin position="2659"/>
        <end position="2691"/>
    </location>
</feature>
<feature type="compositionally biased region" description="Basic and acidic residues" evidence="2">
    <location>
        <begin position="2475"/>
        <end position="2495"/>
    </location>
</feature>
<feature type="region of interest" description="Disordered" evidence="2">
    <location>
        <begin position="1"/>
        <end position="20"/>
    </location>
</feature>
<evidence type="ECO:0000259" key="3">
    <source>
        <dbReference type="PROSITE" id="PS50011"/>
    </source>
</evidence>
<dbReference type="EMBL" id="BMAT01010675">
    <property type="protein sequence ID" value="GFR58321.1"/>
    <property type="molecule type" value="Genomic_DNA"/>
</dbReference>
<dbReference type="PROSITE" id="PS50011">
    <property type="entry name" value="PROTEIN_KINASE_DOM"/>
    <property type="match status" value="1"/>
</dbReference>